<reference evidence="1 2" key="1">
    <citation type="journal article" date="2016" name="Nat. Commun.">
        <title>Thousands of microbial genomes shed light on interconnected biogeochemical processes in an aquifer system.</title>
        <authorList>
            <person name="Anantharaman K."/>
            <person name="Brown C.T."/>
            <person name="Hug L.A."/>
            <person name="Sharon I."/>
            <person name="Castelle C.J."/>
            <person name="Probst A.J."/>
            <person name="Thomas B.C."/>
            <person name="Singh A."/>
            <person name="Wilkins M.J."/>
            <person name="Karaoz U."/>
            <person name="Brodie E.L."/>
            <person name="Williams K.H."/>
            <person name="Hubbard S.S."/>
            <person name="Banfield J.F."/>
        </authorList>
    </citation>
    <scope>NUCLEOTIDE SEQUENCE [LARGE SCALE GENOMIC DNA]</scope>
</reference>
<sequence length="173" mass="19947">MLIGITKSKIEGYTDENLFTEEVVIPLFERLSNFAGYDKNGPVKIEFWGKDKRFEAKNGIDVMFGYKDHFDATKHIGIQCKIKNIRLGSNASLTNSIETIKNQIDKAYKYTFTSTLTAKEPTRINGFYLITSKSISPEARDFYRELGFTNIEFLDCDNLIYLINKLFPENQIK</sequence>
<name>A0A1G1VDC7_9BACT</name>
<organism evidence="1 2">
    <name type="scientific">Candidatus Blackburnbacteria bacterium RIFCSPLOWO2_01_FULL_41_27</name>
    <dbReference type="NCBI Taxonomy" id="1797520"/>
    <lineage>
        <taxon>Bacteria</taxon>
        <taxon>Candidatus Blackburniibacteriota</taxon>
    </lineage>
</organism>
<gene>
    <name evidence="1" type="ORF">A3A58_02125</name>
</gene>
<comment type="caution">
    <text evidence="1">The sequence shown here is derived from an EMBL/GenBank/DDBJ whole genome shotgun (WGS) entry which is preliminary data.</text>
</comment>
<evidence type="ECO:0008006" key="3">
    <source>
        <dbReference type="Google" id="ProtNLM"/>
    </source>
</evidence>
<evidence type="ECO:0000313" key="2">
    <source>
        <dbReference type="Proteomes" id="UP000177685"/>
    </source>
</evidence>
<evidence type="ECO:0000313" key="1">
    <source>
        <dbReference type="EMBL" id="OGY13202.1"/>
    </source>
</evidence>
<proteinExistence type="predicted"/>
<accession>A0A1G1VDC7</accession>
<dbReference type="EMBL" id="MHCD01000040">
    <property type="protein sequence ID" value="OGY13202.1"/>
    <property type="molecule type" value="Genomic_DNA"/>
</dbReference>
<dbReference type="Proteomes" id="UP000177685">
    <property type="component" value="Unassembled WGS sequence"/>
</dbReference>
<protein>
    <recommendedName>
        <fullName evidence="3">Restriction endonuclease type IV Mrr domain-containing protein</fullName>
    </recommendedName>
</protein>
<dbReference type="AlphaFoldDB" id="A0A1G1VDC7"/>